<gene>
    <name evidence="1" type="ORF">NQ176_g1485</name>
</gene>
<name>A0ACC1NSH2_9HYPO</name>
<dbReference type="EMBL" id="JANJQO010000084">
    <property type="protein sequence ID" value="KAJ2982282.1"/>
    <property type="molecule type" value="Genomic_DNA"/>
</dbReference>
<evidence type="ECO:0000313" key="2">
    <source>
        <dbReference type="Proteomes" id="UP001143910"/>
    </source>
</evidence>
<keyword evidence="2" id="KW-1185">Reference proteome</keyword>
<accession>A0ACC1NSH2</accession>
<protein>
    <submittedName>
        <fullName evidence="1">Uncharacterized protein</fullName>
    </submittedName>
</protein>
<sequence length="581" mass="62689">MGCKEKDFEVRNDHCDSSDGTIDEKKVHPSTNCDAIVAGGGAEVSAKSEGEPSQHPDSPRSRIEIMLIMLALCLAVFLAALDVTIVATAIPTISSYFNSNQGYIWIGSAYTLGSAAFVPTWGKISDIFGRKPILILCVAIFWIGSLLCAVSINVKMLIAGRIIQGIGSGGIIVLPSICVSDLFSIRKRGAYFSILGMVWAVASAIGPILGGAFSERVSWRWCFYINLPLSGISMLILIFVLKLYNPRTPIREGLVAIDWLGSLLAIGGTVMILLGLQFGGVQFPWASVTVICLIVFGTGTIGLFILCEAKYASYPIMPVRLFSTANNFCAYVLTFMHSLVVLSVTFFLPLYFQSVLGASPLLSGCFLLPFALALSIVLCLTGAFIRKTGIYKLPIAIGMFITALGIGLFTDLGNSENLTKIILFLIITGAGLGFNFQAPLIALQTNAAPGDIAAATSAFSFTRQLGNSISVVIGGSIFNNEMKKQHSRLLEELGPQAVTQFAGPEAASMSRAIVRLNSHDAKIVRGAYWDSLQRIYIVFSCFAFIGFLLSFGIRQTRLNKDHEEHKTGLRSLVHERAKASD</sequence>
<comment type="caution">
    <text evidence="1">The sequence shown here is derived from an EMBL/GenBank/DDBJ whole genome shotgun (WGS) entry which is preliminary data.</text>
</comment>
<proteinExistence type="predicted"/>
<reference evidence="1" key="1">
    <citation type="submission" date="2022-08" db="EMBL/GenBank/DDBJ databases">
        <title>Genome Sequence of Lecanicillium fungicola.</title>
        <authorList>
            <person name="Buettner E."/>
        </authorList>
    </citation>
    <scope>NUCLEOTIDE SEQUENCE</scope>
    <source>
        <strain evidence="1">Babe33</strain>
    </source>
</reference>
<dbReference type="Proteomes" id="UP001143910">
    <property type="component" value="Unassembled WGS sequence"/>
</dbReference>
<organism evidence="1 2">
    <name type="scientific">Zarea fungicola</name>
    <dbReference type="NCBI Taxonomy" id="93591"/>
    <lineage>
        <taxon>Eukaryota</taxon>
        <taxon>Fungi</taxon>
        <taxon>Dikarya</taxon>
        <taxon>Ascomycota</taxon>
        <taxon>Pezizomycotina</taxon>
        <taxon>Sordariomycetes</taxon>
        <taxon>Hypocreomycetidae</taxon>
        <taxon>Hypocreales</taxon>
        <taxon>Cordycipitaceae</taxon>
        <taxon>Zarea</taxon>
    </lineage>
</organism>
<evidence type="ECO:0000313" key="1">
    <source>
        <dbReference type="EMBL" id="KAJ2982282.1"/>
    </source>
</evidence>